<name>A0A2G9RK20_AQUCT</name>
<organism evidence="1 2">
    <name type="scientific">Aquarana catesbeiana</name>
    <name type="common">American bullfrog</name>
    <name type="synonym">Rana catesbeiana</name>
    <dbReference type="NCBI Taxonomy" id="8400"/>
    <lineage>
        <taxon>Eukaryota</taxon>
        <taxon>Metazoa</taxon>
        <taxon>Chordata</taxon>
        <taxon>Craniata</taxon>
        <taxon>Vertebrata</taxon>
        <taxon>Euteleostomi</taxon>
        <taxon>Amphibia</taxon>
        <taxon>Batrachia</taxon>
        <taxon>Anura</taxon>
        <taxon>Neobatrachia</taxon>
        <taxon>Ranoidea</taxon>
        <taxon>Ranidae</taxon>
        <taxon>Aquarana</taxon>
    </lineage>
</organism>
<dbReference type="EMBL" id="KV941184">
    <property type="protein sequence ID" value="PIO28256.1"/>
    <property type="molecule type" value="Genomic_DNA"/>
</dbReference>
<evidence type="ECO:0000313" key="1">
    <source>
        <dbReference type="EMBL" id="PIO28256.1"/>
    </source>
</evidence>
<accession>A0A2G9RK20</accession>
<evidence type="ECO:0000313" key="2">
    <source>
        <dbReference type="Proteomes" id="UP000228934"/>
    </source>
</evidence>
<keyword evidence="2" id="KW-1185">Reference proteome</keyword>
<sequence>MKGDGIYQTIWLVHKTSWLKNRTGGILQPDHTGHQQRTVDLRQIRRCMQCEDSPRKCTVVNFHYLLVFDALLPYFSGGVQINKSAECVLSSLGISVMWQKPETGN</sequence>
<gene>
    <name evidence="1" type="ORF">AB205_0131260</name>
</gene>
<dbReference type="OrthoDB" id="270930at2759"/>
<dbReference type="AlphaFoldDB" id="A0A2G9RK20"/>
<proteinExistence type="predicted"/>
<reference evidence="2" key="1">
    <citation type="journal article" date="2017" name="Nat. Commun.">
        <title>The North American bullfrog draft genome provides insight into hormonal regulation of long noncoding RNA.</title>
        <authorList>
            <person name="Hammond S.A."/>
            <person name="Warren R.L."/>
            <person name="Vandervalk B.P."/>
            <person name="Kucuk E."/>
            <person name="Khan H."/>
            <person name="Gibb E.A."/>
            <person name="Pandoh P."/>
            <person name="Kirk H."/>
            <person name="Zhao Y."/>
            <person name="Jones M."/>
            <person name="Mungall A.J."/>
            <person name="Coope R."/>
            <person name="Pleasance S."/>
            <person name="Moore R.A."/>
            <person name="Holt R.A."/>
            <person name="Round J.M."/>
            <person name="Ohora S."/>
            <person name="Walle B.V."/>
            <person name="Veldhoen N."/>
            <person name="Helbing C.C."/>
            <person name="Birol I."/>
        </authorList>
    </citation>
    <scope>NUCLEOTIDE SEQUENCE [LARGE SCALE GENOMIC DNA]</scope>
</reference>
<dbReference type="Proteomes" id="UP000228934">
    <property type="component" value="Unassembled WGS sequence"/>
</dbReference>
<protein>
    <submittedName>
        <fullName evidence="1">Uncharacterized protein</fullName>
    </submittedName>
</protein>